<keyword evidence="3" id="KW-0378">Hydrolase</keyword>
<dbReference type="PROSITE" id="PS00653">
    <property type="entry name" value="GLYCOSYL_HYDROL_F1_2"/>
    <property type="match status" value="2"/>
</dbReference>
<name>A0AAV7EEY5_ARIFI</name>
<dbReference type="GO" id="GO:0005975">
    <property type="term" value="P:carbohydrate metabolic process"/>
    <property type="evidence" value="ECO:0007669"/>
    <property type="project" value="InterPro"/>
</dbReference>
<evidence type="ECO:0000256" key="3">
    <source>
        <dbReference type="ARBA" id="ARBA00022801"/>
    </source>
</evidence>
<evidence type="ECO:0008006" key="9">
    <source>
        <dbReference type="Google" id="ProtNLM"/>
    </source>
</evidence>
<reference evidence="7 8" key="1">
    <citation type="submission" date="2021-07" db="EMBL/GenBank/DDBJ databases">
        <title>The Aristolochia fimbriata genome: insights into angiosperm evolution, floral development and chemical biosynthesis.</title>
        <authorList>
            <person name="Jiao Y."/>
        </authorList>
    </citation>
    <scope>NUCLEOTIDE SEQUENCE [LARGE SCALE GENOMIC DNA]</scope>
    <source>
        <strain evidence="7">IBCAS-2021</strain>
        <tissue evidence="7">Leaf</tissue>
    </source>
</reference>
<dbReference type="PRINTS" id="PR00131">
    <property type="entry name" value="GLHYDRLASE1"/>
</dbReference>
<organism evidence="7 8">
    <name type="scientific">Aristolochia fimbriata</name>
    <name type="common">White veined hardy Dutchman's pipe vine</name>
    <dbReference type="NCBI Taxonomy" id="158543"/>
    <lineage>
        <taxon>Eukaryota</taxon>
        <taxon>Viridiplantae</taxon>
        <taxon>Streptophyta</taxon>
        <taxon>Embryophyta</taxon>
        <taxon>Tracheophyta</taxon>
        <taxon>Spermatophyta</taxon>
        <taxon>Magnoliopsida</taxon>
        <taxon>Magnoliidae</taxon>
        <taxon>Piperales</taxon>
        <taxon>Aristolochiaceae</taxon>
        <taxon>Aristolochia</taxon>
    </lineage>
</organism>
<keyword evidence="4" id="KW-0325">Glycoprotein</keyword>
<keyword evidence="5" id="KW-0812">Transmembrane</keyword>
<evidence type="ECO:0000313" key="7">
    <source>
        <dbReference type="EMBL" id="KAG9447398.1"/>
    </source>
</evidence>
<comment type="similarity">
    <text evidence="1">Belongs to the glycosyl hydrolase 1 family.</text>
</comment>
<keyword evidence="2 6" id="KW-0732">Signal</keyword>
<dbReference type="InterPro" id="IPR001360">
    <property type="entry name" value="Glyco_hydro_1"/>
</dbReference>
<dbReference type="FunFam" id="3.20.20.80:FF:000069">
    <property type="entry name" value="Beta-glucosidase 1"/>
    <property type="match status" value="2"/>
</dbReference>
<evidence type="ECO:0000256" key="6">
    <source>
        <dbReference type="SAM" id="SignalP"/>
    </source>
</evidence>
<dbReference type="Pfam" id="PF00232">
    <property type="entry name" value="Glyco_hydro_1"/>
    <property type="match status" value="2"/>
</dbReference>
<keyword evidence="8" id="KW-1185">Reference proteome</keyword>
<keyword evidence="5" id="KW-1133">Transmembrane helix</keyword>
<dbReference type="PANTHER" id="PTHR10353">
    <property type="entry name" value="GLYCOSYL HYDROLASE"/>
    <property type="match status" value="1"/>
</dbReference>
<dbReference type="EMBL" id="JAINDJ010000005">
    <property type="protein sequence ID" value="KAG9447398.1"/>
    <property type="molecule type" value="Genomic_DNA"/>
</dbReference>
<evidence type="ECO:0000256" key="2">
    <source>
        <dbReference type="ARBA" id="ARBA00022729"/>
    </source>
</evidence>
<dbReference type="SUPFAM" id="SSF51445">
    <property type="entry name" value="(Trans)glycosidases"/>
    <property type="match status" value="2"/>
</dbReference>
<evidence type="ECO:0000256" key="1">
    <source>
        <dbReference type="ARBA" id="ARBA00010838"/>
    </source>
</evidence>
<dbReference type="Proteomes" id="UP000825729">
    <property type="component" value="Unassembled WGS sequence"/>
</dbReference>
<dbReference type="PANTHER" id="PTHR10353:SF29">
    <property type="entry name" value="BETA-GLUCOSIDASE 11"/>
    <property type="match status" value="1"/>
</dbReference>
<keyword evidence="5" id="KW-0472">Membrane</keyword>
<dbReference type="InterPro" id="IPR033132">
    <property type="entry name" value="GH_1_N_CS"/>
</dbReference>
<feature type="transmembrane region" description="Helical" evidence="5">
    <location>
        <begin position="526"/>
        <end position="545"/>
    </location>
</feature>
<protein>
    <recommendedName>
        <fullName evidence="9">Beta-glucosidase</fullName>
    </recommendedName>
</protein>
<evidence type="ECO:0000256" key="5">
    <source>
        <dbReference type="SAM" id="Phobius"/>
    </source>
</evidence>
<evidence type="ECO:0000313" key="8">
    <source>
        <dbReference type="Proteomes" id="UP000825729"/>
    </source>
</evidence>
<feature type="chain" id="PRO_5043428771" description="Beta-glucosidase" evidence="6">
    <location>
        <begin position="24"/>
        <end position="1051"/>
    </location>
</feature>
<evidence type="ECO:0000256" key="4">
    <source>
        <dbReference type="ARBA" id="ARBA00023180"/>
    </source>
</evidence>
<feature type="signal peptide" evidence="6">
    <location>
        <begin position="1"/>
        <end position="23"/>
    </location>
</feature>
<dbReference type="InterPro" id="IPR017853">
    <property type="entry name" value="GH"/>
</dbReference>
<gene>
    <name evidence="7" type="ORF">H6P81_013526</name>
</gene>
<comment type="caution">
    <text evidence="7">The sequence shown here is derived from an EMBL/GenBank/DDBJ whole genome shotgun (WGS) entry which is preliminary data.</text>
</comment>
<dbReference type="GO" id="GO:0008422">
    <property type="term" value="F:beta-glucosidase activity"/>
    <property type="evidence" value="ECO:0007669"/>
    <property type="project" value="TreeGrafter"/>
</dbReference>
<accession>A0AAV7EEY5</accession>
<sequence>MVSIYLILQAVALVLMTAQGASAFTRDDFPPGFVFGAGSSAYQVEGAVAEDGRKPSIWDTFAHAGKVFDRSTADIAADQYHKYKEDVELMHKMGLDAYRFSISWSRLIPDGRGEVNPKGLQYYKNLVDELVKHGIEPHVTLNHFDLPQALEDDYGGYLSPKLIEDFTAYADVCFREFGDKVKTWITFNEPNIQTVLGYDLGVFPPARCSYPFGWNCSEGNSSTEVYISSHYILLAHAAAVKVYREKYQDTQRGSIGITLLGLWFEPYTDSLQDVNATQRILDFHLGWYLDPIVYGDYPASLKEIVKSRLPSFDEEESKQIRGSFDFIGLNHYSVIYVKGSSPDWDKSERDYVTDISAKFSFAKAEDGKKVLLKSFKHLSHSMYKDPTFPSNPWGLQRLLEYIKLNYDNPLVFVHENGYMAVRNSSVSSPNDLDDAERAEYIKTYIEGVLESVRNGSNTRGYFVWSFTDCFELLFGYSSYYGLYQVNFNDAERRRDPRLSAEWYSNFLHSSQRRSFDSYSFRTMVRLYLILLRRLFLVLVVVTACLSGRGAAVFTRDDFPPGFLFGAGSSAYQVEGAAAEDGRKPSIWDTFTHAGKTLDKSTADIAADQYHKYKEDVELMHKMGLDAYRFSISWSRLIPDGHGAVNPKGLQYYNNLINELVAHGIEPHVTLNHFDLPQALDDEYGGYLSPKLVADFTAYADVCFKEFGDRVKTWITFNEPNIQTVVGYDLGLFPPGRCSYPFGLNCSEGNSSTEVYVSAHYILLAHAAAVQLYREKYQDIQRGSIGITLLGMWFEPFSDSRQDVDATQRMLDFHLGWFLDPITHGDYPAIMKKIVGSRLPSFAEEESELLRGSFDFIGLNHYVVLFVQGSSAEWNKSETDYYRDISVQFAISKEDVDRKMFSANFKNFKHSLSEAPTLPSQPWALQRLLEYLQLHYGNPVVFIHENGYAAFRNSSAISPNDLYDAERVEYLKIYIKSMLQSIRKGSNTRGYFVWSFTDCFELVFGYDSYYGLYQVDFNDKERRRYPRLSAKWYSKFLRSSSRPAFNSYLSSE</sequence>
<dbReference type="Gene3D" id="3.20.20.80">
    <property type="entry name" value="Glycosidases"/>
    <property type="match status" value="2"/>
</dbReference>
<proteinExistence type="inferred from homology"/>
<dbReference type="AlphaFoldDB" id="A0AAV7EEY5"/>